<dbReference type="Proteomes" id="UP000509513">
    <property type="component" value="Chromosome"/>
</dbReference>
<name>A0A7L5JNG2_9BACT</name>
<evidence type="ECO:0000313" key="2">
    <source>
        <dbReference type="EMBL" id="QKJ26742.1"/>
    </source>
</evidence>
<sequence length="139" mass="16442">MIRALIVVVLIFAAMQFIRPEKVVYKDDISNEIIAPAEIKEIFVRACYDCHSNKIDYPWYSYVAPFSWVVTNHTNEGTRALNFSNWEKYNYVQKNEKLKAIYRTVYSSMPLPAYTLLHKDAELTKQERELIRDWTGVRK</sequence>
<proteinExistence type="predicted"/>
<dbReference type="SMART" id="SM01235">
    <property type="entry name" value="Haem_bd"/>
    <property type="match status" value="1"/>
</dbReference>
<gene>
    <name evidence="2" type="ORF">ACBT_0813</name>
</gene>
<evidence type="ECO:0000313" key="3">
    <source>
        <dbReference type="Proteomes" id="UP000509513"/>
    </source>
</evidence>
<protein>
    <submittedName>
        <fullName evidence="2">Heme-binding domain-containing protein</fullName>
    </submittedName>
</protein>
<accession>A0A7L5JNG2</accession>
<dbReference type="Pfam" id="PF14376">
    <property type="entry name" value="Haem_bd"/>
    <property type="match status" value="1"/>
</dbReference>
<feature type="domain" description="Haem-binding" evidence="1">
    <location>
        <begin position="9"/>
        <end position="138"/>
    </location>
</feature>
<reference evidence="2 3" key="1">
    <citation type="submission" date="2020-05" db="EMBL/GenBank/DDBJ databases">
        <title>Complete genome sequencing of Campylobacter and Arcobacter type strains.</title>
        <authorList>
            <person name="Miller W.G."/>
            <person name="Yee E."/>
        </authorList>
    </citation>
    <scope>NUCLEOTIDE SEQUENCE [LARGE SCALE GENOMIC DNA]</scope>
    <source>
        <strain evidence="2 3">LMG 21996</strain>
    </source>
</reference>
<organism evidence="2 3">
    <name type="scientific">Aliarcobacter cibarius</name>
    <dbReference type="NCBI Taxonomy" id="255507"/>
    <lineage>
        <taxon>Bacteria</taxon>
        <taxon>Pseudomonadati</taxon>
        <taxon>Campylobacterota</taxon>
        <taxon>Epsilonproteobacteria</taxon>
        <taxon>Campylobacterales</taxon>
        <taxon>Arcobacteraceae</taxon>
        <taxon>Aliarcobacter</taxon>
    </lineage>
</organism>
<dbReference type="KEGG" id="acib:ACBT_0813"/>
<evidence type="ECO:0000259" key="1">
    <source>
        <dbReference type="SMART" id="SM01235"/>
    </source>
</evidence>
<dbReference type="AlphaFoldDB" id="A0A7L5JNG2"/>
<dbReference type="InterPro" id="IPR025992">
    <property type="entry name" value="Haem-bd"/>
</dbReference>
<dbReference type="EMBL" id="CP054051">
    <property type="protein sequence ID" value="QKJ26742.1"/>
    <property type="molecule type" value="Genomic_DNA"/>
</dbReference>
<dbReference type="RefSeq" id="WP_024774857.1">
    <property type="nucleotide sequence ID" value="NZ_CP054051.1"/>
</dbReference>